<proteinExistence type="predicted"/>
<reference evidence="3" key="1">
    <citation type="submission" date="2020-06" db="EMBL/GenBank/DDBJ databases">
        <authorList>
            <person name="Ji K."/>
            <person name="Li J."/>
        </authorList>
    </citation>
    <scope>NUCLEOTIDE SEQUENCE</scope>
    <source>
        <strain evidence="3">JKM2019</strain>
        <tissue evidence="3">Whole body</tissue>
    </source>
</reference>
<name>A0A9D4SDK5_DERFA</name>
<organism evidence="3">
    <name type="scientific">Dermatophagoides farinae</name>
    <name type="common">American house dust mite</name>
    <dbReference type="NCBI Taxonomy" id="6954"/>
    <lineage>
        <taxon>Eukaryota</taxon>
        <taxon>Metazoa</taxon>
        <taxon>Ecdysozoa</taxon>
        <taxon>Arthropoda</taxon>
        <taxon>Chelicerata</taxon>
        <taxon>Arachnida</taxon>
        <taxon>Acari</taxon>
        <taxon>Acariformes</taxon>
        <taxon>Sarcoptiformes</taxon>
        <taxon>Astigmata</taxon>
        <taxon>Psoroptidia</taxon>
        <taxon>Analgoidea</taxon>
        <taxon>Pyroglyphidae</taxon>
        <taxon>Dermatophagoidinae</taxon>
        <taxon>Dermatophagoides</taxon>
    </lineage>
</organism>
<feature type="region of interest" description="Disordered" evidence="1">
    <location>
        <begin position="897"/>
        <end position="943"/>
    </location>
</feature>
<feature type="domain" description="IRS-type PTB" evidence="2">
    <location>
        <begin position="85"/>
        <end position="189"/>
    </location>
</feature>
<feature type="compositionally biased region" description="Polar residues" evidence="1">
    <location>
        <begin position="1038"/>
        <end position="1049"/>
    </location>
</feature>
<feature type="compositionally biased region" description="Basic and acidic residues" evidence="1">
    <location>
        <begin position="1050"/>
        <end position="1077"/>
    </location>
</feature>
<protein>
    <recommendedName>
        <fullName evidence="2">IRS-type PTB domain-containing protein</fullName>
    </recommendedName>
</protein>
<evidence type="ECO:0000313" key="3">
    <source>
        <dbReference type="EMBL" id="KAH7638107.1"/>
    </source>
</evidence>
<reference evidence="3" key="2">
    <citation type="journal article" date="2021" name="World Allergy Organ. J.">
        <title>Chromosome-level assembly of Dermatophagoides farinae genome and transcriptome reveals two novel allergens Der f 37 and Der f 39.</title>
        <authorList>
            <person name="Chen J."/>
            <person name="Cai Z."/>
            <person name="Fan D."/>
            <person name="Hu J."/>
            <person name="Hou Y."/>
            <person name="He Y."/>
            <person name="Zhang Z."/>
            <person name="Zhao Z."/>
            <person name="Gao P."/>
            <person name="Hu W."/>
            <person name="Sun J."/>
            <person name="Li J."/>
            <person name="Ji K."/>
        </authorList>
    </citation>
    <scope>NUCLEOTIDE SEQUENCE</scope>
    <source>
        <strain evidence="3">JKM2019</strain>
    </source>
</reference>
<feature type="compositionally biased region" description="Basic and acidic residues" evidence="1">
    <location>
        <begin position="1114"/>
        <end position="1139"/>
    </location>
</feature>
<dbReference type="PROSITE" id="PS51064">
    <property type="entry name" value="IRS_PTB"/>
    <property type="match status" value="1"/>
</dbReference>
<dbReference type="InterPro" id="IPR002404">
    <property type="entry name" value="IRS_PTB"/>
</dbReference>
<dbReference type="SUPFAM" id="SSF50729">
    <property type="entry name" value="PH domain-like"/>
    <property type="match status" value="1"/>
</dbReference>
<feature type="region of interest" description="Disordered" evidence="1">
    <location>
        <begin position="476"/>
        <end position="501"/>
    </location>
</feature>
<dbReference type="GO" id="GO:0019901">
    <property type="term" value="F:protein kinase binding"/>
    <property type="evidence" value="ECO:0007669"/>
    <property type="project" value="InterPro"/>
</dbReference>
<evidence type="ECO:0000259" key="2">
    <source>
        <dbReference type="PROSITE" id="PS51064"/>
    </source>
</evidence>
<dbReference type="EMBL" id="SDOV01000008">
    <property type="protein sequence ID" value="KAH7638107.1"/>
    <property type="molecule type" value="Genomic_DNA"/>
</dbReference>
<dbReference type="PANTHER" id="PTHR21636">
    <property type="entry name" value="PROTEIN DOK-7"/>
    <property type="match status" value="1"/>
</dbReference>
<feature type="compositionally biased region" description="Basic and acidic residues" evidence="1">
    <location>
        <begin position="907"/>
        <end position="932"/>
    </location>
</feature>
<dbReference type="InterPro" id="IPR037746">
    <property type="entry name" value="Dok-7"/>
</dbReference>
<gene>
    <name evidence="3" type="ORF">HUG17_9212</name>
</gene>
<dbReference type="SMART" id="SM01244">
    <property type="entry name" value="IRS"/>
    <property type="match status" value="1"/>
</dbReference>
<dbReference type="Proteomes" id="UP000828236">
    <property type="component" value="Unassembled WGS sequence"/>
</dbReference>
<feature type="region of interest" description="Disordered" evidence="1">
    <location>
        <begin position="210"/>
        <end position="229"/>
    </location>
</feature>
<dbReference type="Gene3D" id="2.30.29.30">
    <property type="entry name" value="Pleckstrin-homology domain (PH domain)/Phosphotyrosine-binding domain (PTB)"/>
    <property type="match status" value="2"/>
</dbReference>
<dbReference type="GO" id="GO:0007528">
    <property type="term" value="P:neuromuscular junction development"/>
    <property type="evidence" value="ECO:0007669"/>
    <property type="project" value="TreeGrafter"/>
</dbReference>
<dbReference type="PANTHER" id="PTHR21636:SF2">
    <property type="entry name" value="PROTEIN DOK-7"/>
    <property type="match status" value="1"/>
</dbReference>
<feature type="compositionally biased region" description="Polar residues" evidence="1">
    <location>
        <begin position="1104"/>
        <end position="1113"/>
    </location>
</feature>
<comment type="caution">
    <text evidence="3">The sequence shown here is derived from an EMBL/GenBank/DDBJ whole genome shotgun (WGS) entry which is preliminary data.</text>
</comment>
<accession>A0A9D4SDK5</accession>
<feature type="compositionally biased region" description="Low complexity" evidence="1">
    <location>
        <begin position="219"/>
        <end position="229"/>
    </location>
</feature>
<dbReference type="InterPro" id="IPR011993">
    <property type="entry name" value="PH-like_dom_sf"/>
</dbReference>
<feature type="region of interest" description="Disordered" evidence="1">
    <location>
        <begin position="1024"/>
        <end position="1144"/>
    </location>
</feature>
<evidence type="ECO:0000256" key="1">
    <source>
        <dbReference type="SAM" id="MobiDB-lite"/>
    </source>
</evidence>
<sequence length="1348" mass="151960">MKYFQSSSSSSSAMKLKPIFELEHYLGIESGFVHDRESNTMAIICIEQTILLAFETREILLQWQTKLQEHFCKERHFIVQVVNVPNNGHNTITSNHHHHQNKIKCGSARLLLQDSIFCLVTGIPPSLMCYWSIKQLRRFGLIDGKFCFEGGSQCGKGIGLHILYTSEPEELIRCFDLASNDQLNSFESSMSKSDSISHYSGGSGGGGGNNNGFIHKQRSVPSSDSSTGDSSSQLLSSCFGDVDTLSANYYCGGVGADGSMITVKNPEFYHSTMNLTTINNKQYTLSPSSSLNNNNNNILTTKCSSSFSSNTIGRFSNLTSSSKLTGSNNVQNNLIECCHHHHHNHHNHHHAHNSFVCCHQHPQQQQRNNRNNENSNLCMISTASTMTLKHSNFNSLNPMNASNIVEDGNSRTIINCDHESSTSYSSIHDVHSLCNNNLQNHRYSTSSSPPITKNNKTTMKIICNSNESNSSLFNSSQMNGTTNAESFNTTTTTTTTLTNGNYTNRLTANSHFHDVGNNDNNNDDSSRMNNIHLNFTTCTNRTTTNDDHNENIHEPIQTTTMSKITNKEIDSHTLLRSHNHHHDSMKDKESIIDHPYHRINFPGIITTNRKTSQTTTTTTNSNAMDNYDIPKNLCMMIMMKNDDDGEKQQNNVCVCNNNNNNNINGHDVDDKQPSLHNHHDVDDGTNMTKKKICSSSLNGCCRFCYYYSCCCCCCFRGSKCSTAAATTSTTKAENSGCFCNNNNNNSSSSLHCDGFYGQKSVYDRFLKNDQPTTMQSPVNCFHNGITYETTATAAVSTNSSSIHNDGGGGSSSGYATIVKSSCNQSNHHHHQQQQQQHRIYNETVNSSSSYFRLKKPQEINYENINFINSMKYYENMCFDNNDGKMITIATHHTSLNQTSDNNDDDDDHHHSSVHDNIHEQRSKEYSKEKDTNDLDENHDDNISSEEKILKENGLLLSKIINDNNSVANKMLTEIVDDRMEQPTNLMVPINIIENQERKQQEKIAAVKNDSSICIMMMVDSNNNNGQHTINVGNEIDSKTNSNRRFNNNQDESKKHSMNEKEEAEKEVKIEKNEKEDNNQNSLNDAPDDDVGENVVQCSKKDEPNNNPSVSLNMDKNKCNEDDNHFDQNDDDHHNISNHDHKVHCSKNKKDDIYSTMIHCSKWNNESNVDDIEIKTFNHDLDSILNERTKKTTILLDTMMADSIIQEFKSPNRNNDELLNGIKAKVQNTTTNDSHINITNLIYSTIPDDDDDNDNLEKHLTFSDSNILNIYERKRSQSINDIVNLMMMTSTTATTLAAASAAAKLNKQTMKRKGNSFECLGQQMELWNLQHQQQQQQSTRSLYHWIIVD</sequence>